<accession>A0AAF0E9I7</accession>
<evidence type="ECO:0000256" key="1">
    <source>
        <dbReference type="SAM" id="MobiDB-lite"/>
    </source>
</evidence>
<dbReference type="PROSITE" id="PS51293">
    <property type="entry name" value="SANT"/>
    <property type="match status" value="1"/>
</dbReference>
<feature type="compositionally biased region" description="Basic and acidic residues" evidence="1">
    <location>
        <begin position="81"/>
        <end position="91"/>
    </location>
</feature>
<dbReference type="Pfam" id="PF00249">
    <property type="entry name" value="Myb_DNA-binding"/>
    <property type="match status" value="1"/>
</dbReference>
<dbReference type="InterPro" id="IPR009057">
    <property type="entry name" value="Homeodomain-like_sf"/>
</dbReference>
<feature type="compositionally biased region" description="Basic and acidic residues" evidence="1">
    <location>
        <begin position="9"/>
        <end position="22"/>
    </location>
</feature>
<name>A0AAF0E9I7_9BASI</name>
<feature type="compositionally biased region" description="Basic and acidic residues" evidence="1">
    <location>
        <begin position="120"/>
        <end position="132"/>
    </location>
</feature>
<feature type="compositionally biased region" description="Low complexity" evidence="1">
    <location>
        <begin position="830"/>
        <end position="842"/>
    </location>
</feature>
<evidence type="ECO:0000313" key="4">
    <source>
        <dbReference type="Proteomes" id="UP001220961"/>
    </source>
</evidence>
<dbReference type="InterPro" id="IPR017884">
    <property type="entry name" value="SANT_dom"/>
</dbReference>
<dbReference type="GO" id="GO:0003677">
    <property type="term" value="F:DNA binding"/>
    <property type="evidence" value="ECO:0007669"/>
    <property type="project" value="UniProtKB-KW"/>
</dbReference>
<feature type="compositionally biased region" description="Pro residues" evidence="1">
    <location>
        <begin position="770"/>
        <end position="788"/>
    </location>
</feature>
<keyword evidence="3" id="KW-0238">DNA-binding</keyword>
<feature type="compositionally biased region" description="Basic and acidic residues" evidence="1">
    <location>
        <begin position="611"/>
        <end position="633"/>
    </location>
</feature>
<proteinExistence type="predicted"/>
<keyword evidence="4" id="KW-1185">Reference proteome</keyword>
<feature type="region of interest" description="Disordered" evidence="1">
    <location>
        <begin position="900"/>
        <end position="921"/>
    </location>
</feature>
<feature type="domain" description="SANT" evidence="2">
    <location>
        <begin position="495"/>
        <end position="543"/>
    </location>
</feature>
<dbReference type="PANTHER" id="PTHR13992:SF39">
    <property type="entry name" value="SMRTER, ISOFORM G"/>
    <property type="match status" value="1"/>
</dbReference>
<feature type="compositionally biased region" description="Low complexity" evidence="1">
    <location>
        <begin position="223"/>
        <end position="235"/>
    </location>
</feature>
<feature type="compositionally biased region" description="Basic and acidic residues" evidence="1">
    <location>
        <begin position="159"/>
        <end position="169"/>
    </location>
</feature>
<feature type="compositionally biased region" description="Basic residues" evidence="1">
    <location>
        <begin position="549"/>
        <end position="565"/>
    </location>
</feature>
<dbReference type="AlphaFoldDB" id="A0AAF0E9I7"/>
<dbReference type="SMART" id="SM00717">
    <property type="entry name" value="SANT"/>
    <property type="match status" value="2"/>
</dbReference>
<dbReference type="CDD" id="cd00167">
    <property type="entry name" value="SANT"/>
    <property type="match status" value="1"/>
</dbReference>
<feature type="region of interest" description="Disordered" evidence="1">
    <location>
        <begin position="763"/>
        <end position="848"/>
    </location>
</feature>
<dbReference type="PANTHER" id="PTHR13992">
    <property type="entry name" value="NUCLEAR RECEPTOR CO-REPRESSOR RELATED NCOR"/>
    <property type="match status" value="1"/>
</dbReference>
<dbReference type="InterPro" id="IPR051571">
    <property type="entry name" value="N-CoR_corepressor"/>
</dbReference>
<dbReference type="EMBL" id="CP119912">
    <property type="protein sequence ID" value="WFD20285.1"/>
    <property type="molecule type" value="Genomic_DNA"/>
</dbReference>
<feature type="region of interest" description="Disordered" evidence="1">
    <location>
        <begin position="1"/>
        <end position="91"/>
    </location>
</feature>
<sequence>MAQPPPEPCIKDAGAHKDEPFSLDHASSMSDVPGAPVSGGATEPDGSDAPHGPGRWRPRHDRHRARGRDGIREKRSRSFKPQRDHPYYDHDRAGLDHMRVHRPYADPAPCIPEDLYGQPEDMKPTVKTEPRRPSPAPAVNAAPAAEPIVPPRPAGPDAMHVDLPGEDHAPSVAPAEPAMPHDTPPQAALGSPEHNEDATDGPPSLTPPLTEAPEPASRPHSEAPPTSSPVASAPKTPQPMLSIDVPAPDSTVQPSHSAEAEPSELVSSHESLTKPAETDNAAELRKATEALAQQMLLRYPLTEQRVQQLVQDNHEIVQSLRVSASLAETRPAAAPIQADPGAVHARIRAQVQAKERAYEAKLQALRDEYRTKHKAWTEYCQKLDQMYEQRAQRSASAADEGSMSGSLSSVLATPASRSFRRGGGGGFGDVARTEAEFQEILASLENAEMQDPAVRAARTSATVPDMDLREPRVLDNDNGYVADPVRFYFHSFDPDVWSEEEKAVFARRYVLYPKQFGRIAEKLPHKTAKQCVAFYYLHKHLEGYKALLHARHRERRKKSKSRPSKSKGSALMADIAATDPELADDDKHTTPKRRPDEAAPKPKRAKPAPKPKREPESERPVAEPETASERDLAAAEALEALAGLATPARPEPKKRKSRSRDGEESKSRSRGPHWSMTERAEFLRLLATYGKDWHALSASFPAKTPAQTRNFFARHASESEHFQEAAALAQKHAHMSWEAKAQAAVAFVQQWYESLPDGAVKASITGWPAPGHPPPPPPPKEPVPPVQEPVPADDDETDEEDRSGGPPSAAPVPSVPPMPPAPTSTPVAPPARSAHPAHAEASWTPMRSPMPPMVYGSPAYGSMPQGSVPMYYREPSYTPPVPPMGLYNYPMPKYGHPADPHARYAPEGSYPTSSPLARVPMRPAPNMGYFHARPERWPGSDSRYPPS</sequence>
<organism evidence="3 4">
    <name type="scientific">Malassezia caprae</name>
    <dbReference type="NCBI Taxonomy" id="1381934"/>
    <lineage>
        <taxon>Eukaryota</taxon>
        <taxon>Fungi</taxon>
        <taxon>Dikarya</taxon>
        <taxon>Basidiomycota</taxon>
        <taxon>Ustilaginomycotina</taxon>
        <taxon>Malasseziomycetes</taxon>
        <taxon>Malasseziales</taxon>
        <taxon>Malasseziaceae</taxon>
        <taxon>Malassezia</taxon>
    </lineage>
</organism>
<feature type="compositionally biased region" description="Pro residues" evidence="1">
    <location>
        <begin position="808"/>
        <end position="829"/>
    </location>
</feature>
<feature type="region of interest" description="Disordered" evidence="1">
    <location>
        <begin position="104"/>
        <end position="277"/>
    </location>
</feature>
<dbReference type="Gene3D" id="1.10.10.60">
    <property type="entry name" value="Homeodomain-like"/>
    <property type="match status" value="2"/>
</dbReference>
<dbReference type="InterPro" id="IPR001005">
    <property type="entry name" value="SANT/Myb"/>
</dbReference>
<protein>
    <submittedName>
        <fullName evidence="3">DNA-binding protein snt1</fullName>
    </submittedName>
</protein>
<evidence type="ECO:0000259" key="2">
    <source>
        <dbReference type="PROSITE" id="PS51293"/>
    </source>
</evidence>
<dbReference type="SUPFAM" id="SSF46689">
    <property type="entry name" value="Homeodomain-like"/>
    <property type="match status" value="2"/>
</dbReference>
<feature type="compositionally biased region" description="Low complexity" evidence="1">
    <location>
        <begin position="137"/>
        <end position="147"/>
    </location>
</feature>
<feature type="compositionally biased region" description="Acidic residues" evidence="1">
    <location>
        <begin position="791"/>
        <end position="801"/>
    </location>
</feature>
<reference evidence="3" key="1">
    <citation type="submission" date="2023-03" db="EMBL/GenBank/DDBJ databases">
        <title>Mating type loci evolution in Malassezia.</title>
        <authorList>
            <person name="Coelho M.A."/>
        </authorList>
    </citation>
    <scope>NUCLEOTIDE SEQUENCE</scope>
    <source>
        <strain evidence="3">CBS 10434</strain>
    </source>
</reference>
<feature type="region of interest" description="Disordered" evidence="1">
    <location>
        <begin position="549"/>
        <end position="675"/>
    </location>
</feature>
<feature type="compositionally biased region" description="Basic residues" evidence="1">
    <location>
        <begin position="54"/>
        <end position="66"/>
    </location>
</feature>
<feature type="compositionally biased region" description="Basic and acidic residues" evidence="1">
    <location>
        <begin position="585"/>
        <end position="600"/>
    </location>
</feature>
<feature type="compositionally biased region" description="Basic residues" evidence="1">
    <location>
        <begin position="601"/>
        <end position="610"/>
    </location>
</feature>
<gene>
    <name evidence="3" type="primary">SNT1</name>
    <name evidence="3" type="ORF">MCAP1_002529</name>
</gene>
<evidence type="ECO:0000313" key="3">
    <source>
        <dbReference type="EMBL" id="WFD20285.1"/>
    </source>
</evidence>
<feature type="compositionally biased region" description="Low complexity" evidence="1">
    <location>
        <begin position="634"/>
        <end position="645"/>
    </location>
</feature>
<dbReference type="GO" id="GO:0034967">
    <property type="term" value="C:Set3 complex"/>
    <property type="evidence" value="ECO:0007669"/>
    <property type="project" value="TreeGrafter"/>
</dbReference>
<dbReference type="GO" id="GO:0006357">
    <property type="term" value="P:regulation of transcription by RNA polymerase II"/>
    <property type="evidence" value="ECO:0007669"/>
    <property type="project" value="TreeGrafter"/>
</dbReference>
<dbReference type="Proteomes" id="UP001220961">
    <property type="component" value="Chromosome 5"/>
</dbReference>